<dbReference type="InterPro" id="IPR003010">
    <property type="entry name" value="C-N_Hydrolase"/>
</dbReference>
<dbReference type="HAMAP" id="MF_01148">
    <property type="entry name" value="Lnt"/>
    <property type="match status" value="1"/>
</dbReference>
<evidence type="ECO:0000259" key="10">
    <source>
        <dbReference type="PROSITE" id="PS50263"/>
    </source>
</evidence>
<dbReference type="PANTHER" id="PTHR38686">
    <property type="entry name" value="APOLIPOPROTEIN N-ACYLTRANSFERASE"/>
    <property type="match status" value="1"/>
</dbReference>
<accession>A0ABQ1IDL4</accession>
<keyword evidence="7 9" id="KW-0472">Membrane</keyword>
<dbReference type="PANTHER" id="PTHR38686:SF1">
    <property type="entry name" value="APOLIPOPROTEIN N-ACYLTRANSFERASE"/>
    <property type="match status" value="1"/>
</dbReference>
<keyword evidence="4 9" id="KW-0808">Transferase</keyword>
<dbReference type="InterPro" id="IPR045378">
    <property type="entry name" value="LNT_N"/>
</dbReference>
<evidence type="ECO:0000256" key="6">
    <source>
        <dbReference type="ARBA" id="ARBA00022989"/>
    </source>
</evidence>
<feature type="transmembrane region" description="Helical" evidence="9">
    <location>
        <begin position="472"/>
        <end position="492"/>
    </location>
</feature>
<feature type="transmembrane region" description="Helical" evidence="9">
    <location>
        <begin position="20"/>
        <end position="41"/>
    </location>
</feature>
<reference evidence="12" key="1">
    <citation type="journal article" date="2019" name="Int. J. Syst. Evol. Microbiol.">
        <title>The Global Catalogue of Microorganisms (GCM) 10K type strain sequencing project: providing services to taxonomists for standard genome sequencing and annotation.</title>
        <authorList>
            <consortium name="The Broad Institute Genomics Platform"/>
            <consortium name="The Broad Institute Genome Sequencing Center for Infectious Disease"/>
            <person name="Wu L."/>
            <person name="Ma J."/>
        </authorList>
    </citation>
    <scope>NUCLEOTIDE SEQUENCE [LARGE SCALE GENOMIC DNA]</scope>
    <source>
        <strain evidence="12">CGMCC 1.15923</strain>
    </source>
</reference>
<dbReference type="Pfam" id="PF20154">
    <property type="entry name" value="LNT_N"/>
    <property type="match status" value="1"/>
</dbReference>
<keyword evidence="3 9" id="KW-1003">Cell membrane</keyword>
<feature type="transmembrane region" description="Helical" evidence="9">
    <location>
        <begin position="81"/>
        <end position="105"/>
    </location>
</feature>
<name>A0ABQ1IDL4_9GAMM</name>
<dbReference type="InterPro" id="IPR036526">
    <property type="entry name" value="C-N_Hydrolase_sf"/>
</dbReference>
<evidence type="ECO:0000256" key="4">
    <source>
        <dbReference type="ARBA" id="ARBA00022679"/>
    </source>
</evidence>
<evidence type="ECO:0000313" key="11">
    <source>
        <dbReference type="EMBL" id="GGB33376.1"/>
    </source>
</evidence>
<evidence type="ECO:0000256" key="7">
    <source>
        <dbReference type="ARBA" id="ARBA00023136"/>
    </source>
</evidence>
<protein>
    <recommendedName>
        <fullName evidence="9">Apolipoprotein N-acyltransferase</fullName>
        <shortName evidence="9">ALP N-acyltransferase</shortName>
        <ecNumber evidence="9">2.3.1.269</ecNumber>
    </recommendedName>
</protein>
<dbReference type="EC" id="2.3.1.269" evidence="9"/>
<comment type="function">
    <text evidence="9">Catalyzes the phospholipid dependent N-acylation of the N-terminal cysteine of apolipoprotein, the last step in lipoprotein maturation.</text>
</comment>
<feature type="transmembrane region" description="Helical" evidence="9">
    <location>
        <begin position="186"/>
        <end position="209"/>
    </location>
</feature>
<dbReference type="Pfam" id="PF00795">
    <property type="entry name" value="CN_hydrolase"/>
    <property type="match status" value="1"/>
</dbReference>
<feature type="transmembrane region" description="Helical" evidence="9">
    <location>
        <begin position="155"/>
        <end position="179"/>
    </location>
</feature>
<gene>
    <name evidence="9 11" type="primary">lnt</name>
    <name evidence="11" type="ORF">GCM10011502_03050</name>
</gene>
<evidence type="ECO:0000256" key="1">
    <source>
        <dbReference type="ARBA" id="ARBA00004651"/>
    </source>
</evidence>
<dbReference type="SUPFAM" id="SSF56317">
    <property type="entry name" value="Carbon-nitrogen hydrolase"/>
    <property type="match status" value="1"/>
</dbReference>
<keyword evidence="6 9" id="KW-1133">Transmembrane helix</keyword>
<comment type="pathway">
    <text evidence="9">Protein modification; lipoprotein biosynthesis (N-acyl transfer).</text>
</comment>
<feature type="domain" description="CN hydrolase" evidence="10">
    <location>
        <begin position="220"/>
        <end position="465"/>
    </location>
</feature>
<proteinExistence type="inferred from homology"/>
<keyword evidence="8 9" id="KW-0012">Acyltransferase</keyword>
<evidence type="ECO:0000256" key="8">
    <source>
        <dbReference type="ARBA" id="ARBA00023315"/>
    </source>
</evidence>
<evidence type="ECO:0000256" key="5">
    <source>
        <dbReference type="ARBA" id="ARBA00022692"/>
    </source>
</evidence>
<dbReference type="EMBL" id="BMKE01000002">
    <property type="protein sequence ID" value="GGB33376.1"/>
    <property type="molecule type" value="Genomic_DNA"/>
</dbReference>
<dbReference type="Gene3D" id="3.60.110.10">
    <property type="entry name" value="Carbon-nitrogen hydrolase"/>
    <property type="match status" value="1"/>
</dbReference>
<keyword evidence="12" id="KW-1185">Reference proteome</keyword>
<dbReference type="CDD" id="cd07571">
    <property type="entry name" value="ALP_N-acyl_transferase"/>
    <property type="match status" value="1"/>
</dbReference>
<evidence type="ECO:0000313" key="12">
    <source>
        <dbReference type="Proteomes" id="UP000646152"/>
    </source>
</evidence>
<organism evidence="11 12">
    <name type="scientific">Oceanisphaera marina</name>
    <dbReference type="NCBI Taxonomy" id="2017550"/>
    <lineage>
        <taxon>Bacteria</taxon>
        <taxon>Pseudomonadati</taxon>
        <taxon>Pseudomonadota</taxon>
        <taxon>Gammaproteobacteria</taxon>
        <taxon>Aeromonadales</taxon>
        <taxon>Aeromonadaceae</taxon>
        <taxon>Oceanisphaera</taxon>
    </lineage>
</organism>
<sequence>MRHYLPSLGALLSGALGVLAFSPFDYWPLALVSLFGLFAVTQKQAPKQAAKRGFIWAMGLYLPGLWWIHNSMTLFGGLPLLAAFLLVALLAAYLSLYTAVAVGLAQRLVPTPRWRALLVLPALLILADWLRGWVLTGFPWLWFGYSQLDGPLAGLAPILGVQGISWLLTFSAGALWLGVQRRPSWCWWPGVAAIILWAAAFATGFMHWVTPTQSSRFALIQGNIEQSLKWIPGQLELSLERYLGLTLPERQADVVIWPESALPASEQQLAPWLQQVDQLMRERNQTLITGLVSQPSSGDVYNAVITLGRNVIPYELEHSNRYYKQHLVPIGEFVPFGDLLRPLAPFFNLPMSSFARGESGQPDLTAGGRNLSVAICYEVAFPSLVRNNMKPDTDYLLTLSNDTWFGQSIGPWQHQQIARMRALELGRPLIRATNNGVTLVTDEKGHIVDSLPQFESGVLTTLVTGMTGLTPYARFGSTPLVVWLLLSALLGITQGRRQYRWRQQKLAAKENLRIKARS</sequence>
<comment type="catalytic activity">
    <reaction evidence="9">
        <text>N-terminal S-1,2-diacyl-sn-glyceryl-L-cysteinyl-[lipoprotein] + a glycerophospholipid = N-acyl-S-1,2-diacyl-sn-glyceryl-L-cysteinyl-[lipoprotein] + a 2-acyl-sn-glycero-3-phospholipid + H(+)</text>
        <dbReference type="Rhea" id="RHEA:48228"/>
        <dbReference type="Rhea" id="RHEA-COMP:14681"/>
        <dbReference type="Rhea" id="RHEA-COMP:14684"/>
        <dbReference type="ChEBI" id="CHEBI:15378"/>
        <dbReference type="ChEBI" id="CHEBI:136912"/>
        <dbReference type="ChEBI" id="CHEBI:140656"/>
        <dbReference type="ChEBI" id="CHEBI:140657"/>
        <dbReference type="ChEBI" id="CHEBI:140660"/>
        <dbReference type="EC" id="2.3.1.269"/>
    </reaction>
</comment>
<dbReference type="PROSITE" id="PS50263">
    <property type="entry name" value="CN_HYDROLASE"/>
    <property type="match status" value="1"/>
</dbReference>
<comment type="similarity">
    <text evidence="2 9">Belongs to the CN hydrolase family. Apolipoprotein N-acyltransferase subfamily.</text>
</comment>
<comment type="caution">
    <text evidence="11">The sequence shown here is derived from an EMBL/GenBank/DDBJ whole genome shotgun (WGS) entry which is preliminary data.</text>
</comment>
<evidence type="ECO:0000256" key="2">
    <source>
        <dbReference type="ARBA" id="ARBA00010065"/>
    </source>
</evidence>
<dbReference type="NCBIfam" id="TIGR00546">
    <property type="entry name" value="lnt"/>
    <property type="match status" value="1"/>
</dbReference>
<feature type="transmembrane region" description="Helical" evidence="9">
    <location>
        <begin position="117"/>
        <end position="143"/>
    </location>
</feature>
<feature type="transmembrane region" description="Helical" evidence="9">
    <location>
        <begin position="53"/>
        <end position="69"/>
    </location>
</feature>
<dbReference type="InterPro" id="IPR004563">
    <property type="entry name" value="Apolipo_AcylTrfase"/>
</dbReference>
<evidence type="ECO:0000256" key="9">
    <source>
        <dbReference type="HAMAP-Rule" id="MF_01148"/>
    </source>
</evidence>
<dbReference type="Proteomes" id="UP000646152">
    <property type="component" value="Unassembled WGS sequence"/>
</dbReference>
<keyword evidence="5 9" id="KW-0812">Transmembrane</keyword>
<comment type="subcellular location">
    <subcellularLocation>
        <location evidence="1 9">Cell membrane</location>
        <topology evidence="1 9">Multi-pass membrane protein</topology>
    </subcellularLocation>
</comment>
<evidence type="ECO:0000256" key="3">
    <source>
        <dbReference type="ARBA" id="ARBA00022475"/>
    </source>
</evidence>
<dbReference type="RefSeq" id="WP_188628330.1">
    <property type="nucleotide sequence ID" value="NZ_BMKE01000002.1"/>
</dbReference>